<dbReference type="InterPro" id="IPR000644">
    <property type="entry name" value="CBS_dom"/>
</dbReference>
<dbReference type="CDD" id="cd04586">
    <property type="entry name" value="CBS_pair_BON_assoc"/>
    <property type="match status" value="1"/>
</dbReference>
<feature type="domain" description="CBS" evidence="3">
    <location>
        <begin position="94"/>
        <end position="152"/>
    </location>
</feature>
<feature type="domain" description="CBS" evidence="3">
    <location>
        <begin position="7"/>
        <end position="64"/>
    </location>
</feature>
<dbReference type="PANTHER" id="PTHR43080">
    <property type="entry name" value="CBS DOMAIN-CONTAINING PROTEIN CBSX3, MITOCHONDRIAL"/>
    <property type="match status" value="1"/>
</dbReference>
<name>A0A7C9RJR6_9BRAD</name>
<gene>
    <name evidence="4" type="ORF">G4V63_25920</name>
</gene>
<evidence type="ECO:0000313" key="4">
    <source>
        <dbReference type="EMBL" id="NGX98520.1"/>
    </source>
</evidence>
<dbReference type="PANTHER" id="PTHR43080:SF26">
    <property type="entry name" value="REGULATORY PROTEIN"/>
    <property type="match status" value="1"/>
</dbReference>
<dbReference type="InterPro" id="IPR046342">
    <property type="entry name" value="CBS_dom_sf"/>
</dbReference>
<dbReference type="AlphaFoldDB" id="A0A7C9RJR6"/>
<evidence type="ECO:0000259" key="3">
    <source>
        <dbReference type="PROSITE" id="PS51371"/>
    </source>
</evidence>
<reference evidence="4" key="1">
    <citation type="submission" date="2020-02" db="EMBL/GenBank/DDBJ databases">
        <title>Draft genome sequence of Candidatus Afipia apatlaquensis IBT-C3, a potential strain for decolorization of textile dyes.</title>
        <authorList>
            <person name="Sanchez-Reyes A."/>
            <person name="Breton-Deval L."/>
            <person name="Mangelson H."/>
            <person name="Sanchez-Flores A."/>
        </authorList>
    </citation>
    <scope>NUCLEOTIDE SEQUENCE [LARGE SCALE GENOMIC DNA]</scope>
    <source>
        <strain evidence="4">IBT-C3</strain>
    </source>
</reference>
<keyword evidence="5" id="KW-1185">Reference proteome</keyword>
<evidence type="ECO:0000313" key="5">
    <source>
        <dbReference type="Proteomes" id="UP000480266"/>
    </source>
</evidence>
<evidence type="ECO:0000256" key="2">
    <source>
        <dbReference type="PROSITE-ProRule" id="PRU00703"/>
    </source>
</evidence>
<comment type="caution">
    <text evidence="4">The sequence shown here is derived from an EMBL/GenBank/DDBJ whole genome shotgun (WGS) entry which is preliminary data.</text>
</comment>
<dbReference type="Gene3D" id="3.10.580.10">
    <property type="entry name" value="CBS-domain"/>
    <property type="match status" value="1"/>
</dbReference>
<dbReference type="EMBL" id="JAAMRR010001318">
    <property type="protein sequence ID" value="NGX98520.1"/>
    <property type="molecule type" value="Genomic_DNA"/>
</dbReference>
<keyword evidence="1 2" id="KW-0129">CBS domain</keyword>
<accession>A0A7C9RJR6</accession>
<dbReference type="PROSITE" id="PS51371">
    <property type="entry name" value="CBS"/>
    <property type="match status" value="2"/>
</dbReference>
<dbReference type="Pfam" id="PF00571">
    <property type="entry name" value="CBS"/>
    <property type="match status" value="2"/>
</dbReference>
<organism evidence="4 5">
    <name type="scientific">Candidatus Afipia apatlaquensis</name>
    <dbReference type="NCBI Taxonomy" id="2712852"/>
    <lineage>
        <taxon>Bacteria</taxon>
        <taxon>Pseudomonadati</taxon>
        <taxon>Pseudomonadota</taxon>
        <taxon>Alphaproteobacteria</taxon>
        <taxon>Hyphomicrobiales</taxon>
        <taxon>Nitrobacteraceae</taxon>
        <taxon>Afipia</taxon>
    </lineage>
</organism>
<protein>
    <submittedName>
        <fullName evidence="4">CBS domain-containing protein</fullName>
    </submittedName>
</protein>
<proteinExistence type="predicted"/>
<sequence length="160" mass="17375">MRVTDVMRESFATVKPGTPLIEVARLLMQTNQRGLPVLDEKGELVGIVSEGNLLHRNELGVVPLAGNWLGQFLGRGENDSTRRQMHGLLVEEIMTPSPVCVEEDATVDDVVTVMDASKVGQIPVVAAGQVIGMVSRFELIAALVRCLRRTEEEVSSAPTL</sequence>
<dbReference type="SUPFAM" id="SSF54631">
    <property type="entry name" value="CBS-domain pair"/>
    <property type="match status" value="1"/>
</dbReference>
<dbReference type="Proteomes" id="UP000480266">
    <property type="component" value="Unassembled WGS sequence"/>
</dbReference>
<evidence type="ECO:0000256" key="1">
    <source>
        <dbReference type="ARBA" id="ARBA00023122"/>
    </source>
</evidence>
<dbReference type="SMART" id="SM00116">
    <property type="entry name" value="CBS"/>
    <property type="match status" value="2"/>
</dbReference>
<dbReference type="InterPro" id="IPR051257">
    <property type="entry name" value="Diverse_CBS-Domain"/>
</dbReference>